<evidence type="ECO:0000256" key="9">
    <source>
        <dbReference type="ARBA" id="ARBA00023180"/>
    </source>
</evidence>
<evidence type="ECO:0000256" key="2">
    <source>
        <dbReference type="ARBA" id="ARBA00000419"/>
    </source>
</evidence>
<dbReference type="PIRSF" id="PIRSF001092">
    <property type="entry name" value="Alpha-L-fucosidase"/>
    <property type="match status" value="1"/>
</dbReference>
<keyword evidence="9" id="KW-0325">Glycoprotein</keyword>
<evidence type="ECO:0000256" key="7">
    <source>
        <dbReference type="ARBA" id="ARBA00022729"/>
    </source>
</evidence>
<feature type="domain" description="Glycoside hydrolase family 29 N-terminal" evidence="14">
    <location>
        <begin position="14"/>
        <end position="351"/>
    </location>
</feature>
<proteinExistence type="inferred from homology"/>
<dbReference type="FunFam" id="2.60.40.1180:FF:000013">
    <property type="entry name" value="Alpha-L-fucosidase"/>
    <property type="match status" value="1"/>
</dbReference>
<comment type="subunit">
    <text evidence="5">Homotetramer.</text>
</comment>
<dbReference type="Gene3D" id="3.20.20.80">
    <property type="entry name" value="Glycosidases"/>
    <property type="match status" value="1"/>
</dbReference>
<dbReference type="PRINTS" id="PR00741">
    <property type="entry name" value="GLHYDRLASE29"/>
</dbReference>
<comment type="function">
    <text evidence="3">Alpha-L-fucosidase is responsible for hydrolyzing the alpha-1,6-linked fucose joined to the reducing-end N-acetylglucosamine of the carbohydrate moieties of glycoproteins.</text>
</comment>
<dbReference type="InterPro" id="IPR016286">
    <property type="entry name" value="FUC_metazoa-typ"/>
</dbReference>
<reference evidence="16" key="1">
    <citation type="submission" date="2016-11" db="EMBL/GenBank/DDBJ databases">
        <title>Venom-gland transcriptomics and venom proteomics of the black-back scorpion (Hadrurus spadix) reveal detectability challenges and an unexplored realm of animal toxin diversity.</title>
        <authorList>
            <person name="Rokyta D.R."/>
            <person name="Ward M.J."/>
        </authorList>
    </citation>
    <scope>NUCLEOTIDE SEQUENCE</scope>
    <source>
        <tissue evidence="16">Venom gland</tissue>
    </source>
</reference>
<comment type="catalytic activity">
    <reaction evidence="2">
        <text>a neolactoside IV(2)-alpha-Fuc-nLc4Cer(d18:0) + H2O = a neolactoside nLc4Cer(d18:0) + L-fucose</text>
        <dbReference type="Rhea" id="RHEA:49308"/>
        <dbReference type="ChEBI" id="CHEBI:2181"/>
        <dbReference type="ChEBI" id="CHEBI:15377"/>
        <dbReference type="ChEBI" id="CHEBI:91119"/>
        <dbReference type="ChEBI" id="CHEBI:91121"/>
    </reaction>
    <physiologicalReaction direction="left-to-right" evidence="2">
        <dbReference type="Rhea" id="RHEA:49309"/>
    </physiologicalReaction>
</comment>
<evidence type="ECO:0000256" key="5">
    <source>
        <dbReference type="ARBA" id="ARBA00011881"/>
    </source>
</evidence>
<sequence>MDAKLLYLIGCVIALTSARYEPNWKSIDSRPLPKWFDEGKIGIFLHWGLFSVPSFGSEWFWMNWRGSKSPAYVKFMKDNYRPNFTYPDFGPLFTAEFYDPEEWAEIFNASGARYLVLTSKHHEGYTMWPSKYSWNWNSMDLGPKRDLLGDLAAAIRRHTAIRFGVYHSMFEWFHPLYLKDKSANWKTRYFAKQKTLPELHELVNTYYPEVIWSDGDWEAPDTYWNSTGFLAWLYNDSPVKNTVVVNDRWGIGTPCHHGGYFTCQDRYNPGKLQSRKWENAMTVDRSSWGYRRNAHLSSIMPIKTLISTLTETISCGGNILINVGPTHDGRIIPIFEERLRQLGAWLKVNGEAIYKSTPWKYQNDTVTSDVWYTTAGGNVYAIVLEWPKGNILTLGAVEPKNVGDIMMLGHDGDLKWKSTESKGIEVYFPLLTPDLLPSPYAWVLKISEPTY</sequence>
<dbReference type="GO" id="GO:0016139">
    <property type="term" value="P:glycoside catabolic process"/>
    <property type="evidence" value="ECO:0007669"/>
    <property type="project" value="TreeGrafter"/>
</dbReference>
<evidence type="ECO:0000256" key="10">
    <source>
        <dbReference type="ARBA" id="ARBA00023295"/>
    </source>
</evidence>
<evidence type="ECO:0000259" key="14">
    <source>
        <dbReference type="Pfam" id="PF01120"/>
    </source>
</evidence>
<evidence type="ECO:0000313" key="16">
    <source>
        <dbReference type="EMBL" id="JAV48150.1"/>
    </source>
</evidence>
<dbReference type="PANTHER" id="PTHR10030">
    <property type="entry name" value="ALPHA-L-FUCOSIDASE"/>
    <property type="match status" value="1"/>
</dbReference>
<evidence type="ECO:0000256" key="6">
    <source>
        <dbReference type="ARBA" id="ARBA00012662"/>
    </source>
</evidence>
<feature type="domain" description="Alpha-L-fucosidase C-terminal" evidence="15">
    <location>
        <begin position="362"/>
        <end position="446"/>
    </location>
</feature>
<dbReference type="FunFam" id="3.20.20.80:FF:000027">
    <property type="entry name" value="Alpha-L-fucosidase"/>
    <property type="match status" value="1"/>
</dbReference>
<accession>A0A1W7RAH0</accession>
<dbReference type="Pfam" id="PF16757">
    <property type="entry name" value="Fucosidase_C"/>
    <property type="match status" value="1"/>
</dbReference>
<evidence type="ECO:0000259" key="15">
    <source>
        <dbReference type="Pfam" id="PF16757"/>
    </source>
</evidence>
<keyword evidence="7" id="KW-0732">Signal</keyword>
<dbReference type="SMART" id="SM00812">
    <property type="entry name" value="Alpha_L_fucos"/>
    <property type="match status" value="1"/>
</dbReference>
<dbReference type="GO" id="GO:0004560">
    <property type="term" value="F:alpha-L-fucosidase activity"/>
    <property type="evidence" value="ECO:0007669"/>
    <property type="project" value="UniProtKB-EC"/>
</dbReference>
<evidence type="ECO:0000256" key="8">
    <source>
        <dbReference type="ARBA" id="ARBA00022801"/>
    </source>
</evidence>
<dbReference type="EMBL" id="GFAH01000239">
    <property type="protein sequence ID" value="JAV48150.1"/>
    <property type="molecule type" value="Transcribed_RNA"/>
</dbReference>
<dbReference type="SUPFAM" id="SSF51445">
    <property type="entry name" value="(Trans)glycosidases"/>
    <property type="match status" value="1"/>
</dbReference>
<dbReference type="EC" id="3.2.1.51" evidence="6"/>
<evidence type="ECO:0000256" key="13">
    <source>
        <dbReference type="PIRNR" id="PIRNR001092"/>
    </source>
</evidence>
<dbReference type="GO" id="GO:0005764">
    <property type="term" value="C:lysosome"/>
    <property type="evidence" value="ECO:0007669"/>
    <property type="project" value="TreeGrafter"/>
</dbReference>
<dbReference type="Pfam" id="PF01120">
    <property type="entry name" value="Alpha_L_fucos"/>
    <property type="match status" value="1"/>
</dbReference>
<dbReference type="GO" id="GO:0006004">
    <property type="term" value="P:fucose metabolic process"/>
    <property type="evidence" value="ECO:0007669"/>
    <property type="project" value="InterPro"/>
</dbReference>
<dbReference type="InterPro" id="IPR013780">
    <property type="entry name" value="Glyco_hydro_b"/>
</dbReference>
<dbReference type="AlphaFoldDB" id="A0A1W7RAH0"/>
<comment type="catalytic activity">
    <reaction evidence="1">
        <text>a neolactoside IV(2)-alpha-Fuc-nLc4Cer(d18:1(4E)) + H2O = a neolactoside nLc4Cer(d18:1(4E)) + L-fucose</text>
        <dbReference type="Rhea" id="RHEA:48224"/>
        <dbReference type="ChEBI" id="CHEBI:2181"/>
        <dbReference type="ChEBI" id="CHEBI:15377"/>
        <dbReference type="ChEBI" id="CHEBI:17006"/>
        <dbReference type="ChEBI" id="CHEBI:28691"/>
    </reaction>
    <physiologicalReaction direction="left-to-right" evidence="1">
        <dbReference type="Rhea" id="RHEA:48225"/>
    </physiologicalReaction>
</comment>
<dbReference type="PANTHER" id="PTHR10030:SF37">
    <property type="entry name" value="ALPHA-L-FUCOSIDASE-RELATED"/>
    <property type="match status" value="1"/>
</dbReference>
<dbReference type="InterPro" id="IPR000933">
    <property type="entry name" value="Glyco_hydro_29"/>
</dbReference>
<name>A0A1W7RAH0_9SCOR</name>
<evidence type="ECO:0000256" key="1">
    <source>
        <dbReference type="ARBA" id="ARBA00000321"/>
    </source>
</evidence>
<dbReference type="InterPro" id="IPR031919">
    <property type="entry name" value="Fucosidase_C"/>
</dbReference>
<keyword evidence="10 13" id="KW-0326">Glycosidase</keyword>
<keyword evidence="8 13" id="KW-0378">Hydrolase</keyword>
<dbReference type="InterPro" id="IPR017853">
    <property type="entry name" value="GH"/>
</dbReference>
<evidence type="ECO:0000256" key="3">
    <source>
        <dbReference type="ARBA" id="ARBA00004071"/>
    </source>
</evidence>
<evidence type="ECO:0000256" key="12">
    <source>
        <dbReference type="ARBA" id="ARBA00081661"/>
    </source>
</evidence>
<organism evidence="16">
    <name type="scientific">Hadrurus spadix</name>
    <dbReference type="NCBI Taxonomy" id="141984"/>
    <lineage>
        <taxon>Eukaryota</taxon>
        <taxon>Metazoa</taxon>
        <taxon>Ecdysozoa</taxon>
        <taxon>Arthropoda</taxon>
        <taxon>Chelicerata</taxon>
        <taxon>Arachnida</taxon>
        <taxon>Scorpiones</taxon>
        <taxon>Iurida</taxon>
        <taxon>Iuroidea</taxon>
        <taxon>Hadrurus</taxon>
    </lineage>
</organism>
<comment type="similarity">
    <text evidence="4 13">Belongs to the glycosyl hydrolase 29 family.</text>
</comment>
<dbReference type="InterPro" id="IPR057739">
    <property type="entry name" value="Glyco_hydro_29_N"/>
</dbReference>
<evidence type="ECO:0000256" key="11">
    <source>
        <dbReference type="ARBA" id="ARBA00074133"/>
    </source>
</evidence>
<protein>
    <recommendedName>
        <fullName evidence="11">Putative alpha-L-fucosidase</fullName>
        <ecNumber evidence="6">3.2.1.51</ecNumber>
    </recommendedName>
    <alternativeName>
        <fullName evidence="12">Alpha-L-fucoside fucohydrolase</fullName>
    </alternativeName>
</protein>
<evidence type="ECO:0000256" key="4">
    <source>
        <dbReference type="ARBA" id="ARBA00007951"/>
    </source>
</evidence>
<dbReference type="Gene3D" id="2.60.40.1180">
    <property type="entry name" value="Golgi alpha-mannosidase II"/>
    <property type="match status" value="1"/>
</dbReference>